<reference evidence="3 4" key="1">
    <citation type="submission" date="2023-10" db="EMBL/GenBank/DDBJ databases">
        <title>Comparative genomics analysis reveals potential genetic determinants of host preference in Cryptosporidium xiaoi.</title>
        <authorList>
            <person name="Xiao L."/>
            <person name="Li J."/>
        </authorList>
    </citation>
    <scope>NUCLEOTIDE SEQUENCE [LARGE SCALE GENOMIC DNA]</scope>
    <source>
        <strain evidence="3 4">52996</strain>
    </source>
</reference>
<feature type="chain" id="PRO_5043429605" description="EGF-like domain-containing protein" evidence="1">
    <location>
        <begin position="21"/>
        <end position="112"/>
    </location>
</feature>
<evidence type="ECO:0000256" key="1">
    <source>
        <dbReference type="SAM" id="SignalP"/>
    </source>
</evidence>
<evidence type="ECO:0000259" key="2">
    <source>
        <dbReference type="PROSITE" id="PS01186"/>
    </source>
</evidence>
<comment type="caution">
    <text evidence="3">The sequence shown here is derived from an EMBL/GenBank/DDBJ whole genome shotgun (WGS) entry which is preliminary data.</text>
</comment>
<feature type="signal peptide" evidence="1">
    <location>
        <begin position="1"/>
        <end position="20"/>
    </location>
</feature>
<gene>
    <name evidence="3" type="ORF">RS030_203045</name>
</gene>
<dbReference type="EMBL" id="JAWDEY010000012">
    <property type="protein sequence ID" value="KAK6589524.1"/>
    <property type="molecule type" value="Genomic_DNA"/>
</dbReference>
<sequence length="112" mass="12673">MIINKMLFIISTTIFVITESKKCSEITASSIVLDYCKNGSECTIENIGDSDINNHIVCNCLFGYSLPDCSLQLPESDEDDDNNTKNTCWVEDLLQLNQHLNNFSVYKHIFQG</sequence>
<keyword evidence="4" id="KW-1185">Reference proteome</keyword>
<dbReference type="PROSITE" id="PS01186">
    <property type="entry name" value="EGF_2"/>
    <property type="match status" value="1"/>
</dbReference>
<dbReference type="InterPro" id="IPR000742">
    <property type="entry name" value="EGF"/>
</dbReference>
<accession>A0AAV9XYX7</accession>
<evidence type="ECO:0000313" key="4">
    <source>
        <dbReference type="Proteomes" id="UP001311799"/>
    </source>
</evidence>
<proteinExistence type="predicted"/>
<protein>
    <recommendedName>
        <fullName evidence="2">EGF-like domain-containing protein</fullName>
    </recommendedName>
</protein>
<dbReference type="Proteomes" id="UP001311799">
    <property type="component" value="Unassembled WGS sequence"/>
</dbReference>
<keyword evidence="1" id="KW-0732">Signal</keyword>
<organism evidence="3 4">
    <name type="scientific">Cryptosporidium xiaoi</name>
    <dbReference type="NCBI Taxonomy" id="659607"/>
    <lineage>
        <taxon>Eukaryota</taxon>
        <taxon>Sar</taxon>
        <taxon>Alveolata</taxon>
        <taxon>Apicomplexa</taxon>
        <taxon>Conoidasida</taxon>
        <taxon>Coccidia</taxon>
        <taxon>Eucoccidiorida</taxon>
        <taxon>Eimeriorina</taxon>
        <taxon>Cryptosporidiidae</taxon>
        <taxon>Cryptosporidium</taxon>
    </lineage>
</organism>
<dbReference type="AlphaFoldDB" id="A0AAV9XYX7"/>
<evidence type="ECO:0000313" key="3">
    <source>
        <dbReference type="EMBL" id="KAK6589524.1"/>
    </source>
</evidence>
<feature type="domain" description="EGF-like" evidence="2">
    <location>
        <begin position="58"/>
        <end position="69"/>
    </location>
</feature>
<name>A0AAV9XYX7_9CRYT</name>